<dbReference type="Pfam" id="PF12836">
    <property type="entry name" value="HHH_3"/>
    <property type="match status" value="2"/>
</dbReference>
<proteinExistence type="predicted"/>
<evidence type="ECO:0000313" key="3">
    <source>
        <dbReference type="Proteomes" id="UP000286246"/>
    </source>
</evidence>
<accession>A0A420BFW6</accession>
<gene>
    <name evidence="2" type="ORF">DFQ12_0434</name>
</gene>
<dbReference type="AlphaFoldDB" id="A0A420BFW6"/>
<dbReference type="Proteomes" id="UP000286246">
    <property type="component" value="Unassembled WGS sequence"/>
</dbReference>
<dbReference type="GO" id="GO:0015628">
    <property type="term" value="P:protein secretion by the type II secretion system"/>
    <property type="evidence" value="ECO:0007669"/>
    <property type="project" value="TreeGrafter"/>
</dbReference>
<dbReference type="InterPro" id="IPR051675">
    <property type="entry name" value="Endo/Exo/Phosphatase_dom_1"/>
</dbReference>
<dbReference type="GO" id="GO:0003677">
    <property type="term" value="F:DNA binding"/>
    <property type="evidence" value="ECO:0007669"/>
    <property type="project" value="UniProtKB-KW"/>
</dbReference>
<evidence type="ECO:0000313" key="2">
    <source>
        <dbReference type="EMBL" id="RKE55600.1"/>
    </source>
</evidence>
<dbReference type="RefSeq" id="WP_120257368.1">
    <property type="nucleotide sequence ID" value="NZ_RAPY01000001.1"/>
</dbReference>
<dbReference type="PANTHER" id="PTHR21180">
    <property type="entry name" value="ENDONUCLEASE/EXONUCLEASE/PHOSPHATASE FAMILY DOMAIN-CONTAINING PROTEIN 1"/>
    <property type="match status" value="1"/>
</dbReference>
<dbReference type="PANTHER" id="PTHR21180:SF32">
    <property type="entry name" value="ENDONUCLEASE_EXONUCLEASE_PHOSPHATASE FAMILY DOMAIN-CONTAINING PROTEIN 1"/>
    <property type="match status" value="1"/>
</dbReference>
<evidence type="ECO:0000256" key="1">
    <source>
        <dbReference type="SAM" id="Phobius"/>
    </source>
</evidence>
<dbReference type="InterPro" id="IPR010994">
    <property type="entry name" value="RuvA_2-like"/>
</dbReference>
<keyword evidence="2" id="KW-0238">DNA-binding</keyword>
<dbReference type="Gene3D" id="1.10.150.280">
    <property type="entry name" value="AF1531-like domain"/>
    <property type="match status" value="1"/>
</dbReference>
<keyword evidence="3" id="KW-1185">Reference proteome</keyword>
<reference evidence="2 3" key="1">
    <citation type="submission" date="2018-09" db="EMBL/GenBank/DDBJ databases">
        <title>Genomic Encyclopedia of Type Strains, Phase III (KMG-III): the genomes of soil and plant-associated and newly described type strains.</title>
        <authorList>
            <person name="Whitman W."/>
        </authorList>
    </citation>
    <scope>NUCLEOTIDE SEQUENCE [LARGE SCALE GENOMIC DNA]</scope>
    <source>
        <strain evidence="2 3">CECT 7938</strain>
    </source>
</reference>
<sequence length="322" mass="36891">MKRLLTYFKFNKTEQNGFFVILVIIIVFSIIYSLVSREDKSDPIAHQARVFEQSFHDSTDAADYPNKKFKVADVHLEKKVARSDPDPSTDNNVVDTKLFYFDPNNLSVEAWRELGLSDKQIAVIKNYEKKGGRFKDKNDVRKMYSINAKLYKKLEPFIRIKVETTGPGTIAKTPLLYDKFETNRAELIDLNTCDTIALMSLKGIGTILSKRILKYKEVLGGFYRIEQLKEVYGVTSETYEVIKDYITVSNLEGIKKININQIDANSLGKHPYLSPKDAKLIVNYRDQHGNYANIEDFTKIGTLSDLAIAKIAPYLIFENDSR</sequence>
<comment type="caution">
    <text evidence="2">The sequence shown here is derived from an EMBL/GenBank/DDBJ whole genome shotgun (WGS) entry which is preliminary data.</text>
</comment>
<keyword evidence="1" id="KW-1133">Transmembrane helix</keyword>
<dbReference type="GO" id="GO:0015627">
    <property type="term" value="C:type II protein secretion system complex"/>
    <property type="evidence" value="ECO:0007669"/>
    <property type="project" value="TreeGrafter"/>
</dbReference>
<feature type="transmembrane region" description="Helical" evidence="1">
    <location>
        <begin position="16"/>
        <end position="35"/>
    </location>
</feature>
<keyword evidence="1" id="KW-0812">Transmembrane</keyword>
<organism evidence="2 3">
    <name type="scientific">Sphingobacterium detergens</name>
    <dbReference type="NCBI Taxonomy" id="1145106"/>
    <lineage>
        <taxon>Bacteria</taxon>
        <taxon>Pseudomonadati</taxon>
        <taxon>Bacteroidota</taxon>
        <taxon>Sphingobacteriia</taxon>
        <taxon>Sphingobacteriales</taxon>
        <taxon>Sphingobacteriaceae</taxon>
        <taxon>Sphingobacterium</taxon>
    </lineage>
</organism>
<dbReference type="Gene3D" id="1.10.150.320">
    <property type="entry name" value="Photosystem II 12 kDa extrinsic protein"/>
    <property type="match status" value="1"/>
</dbReference>
<dbReference type="EMBL" id="RAPY01000001">
    <property type="protein sequence ID" value="RKE55600.1"/>
    <property type="molecule type" value="Genomic_DNA"/>
</dbReference>
<keyword evidence="1" id="KW-0472">Membrane</keyword>
<dbReference type="OrthoDB" id="981124at2"/>
<protein>
    <submittedName>
        <fullName evidence="2">DNA uptake protein ComE-like DNA-binding protein</fullName>
    </submittedName>
</protein>
<name>A0A420BFW6_SPHD1</name>
<dbReference type="SUPFAM" id="SSF47781">
    <property type="entry name" value="RuvA domain 2-like"/>
    <property type="match status" value="3"/>
</dbReference>